<proteinExistence type="predicted"/>
<evidence type="ECO:0000313" key="2">
    <source>
        <dbReference type="Proteomes" id="UP000799779"/>
    </source>
</evidence>
<reference evidence="1" key="1">
    <citation type="journal article" date="2020" name="Stud. Mycol.">
        <title>101 Dothideomycetes genomes: a test case for predicting lifestyles and emergence of pathogens.</title>
        <authorList>
            <person name="Haridas S."/>
            <person name="Albert R."/>
            <person name="Binder M."/>
            <person name="Bloem J."/>
            <person name="Labutti K."/>
            <person name="Salamov A."/>
            <person name="Andreopoulos B."/>
            <person name="Baker S."/>
            <person name="Barry K."/>
            <person name="Bills G."/>
            <person name="Bluhm B."/>
            <person name="Cannon C."/>
            <person name="Castanera R."/>
            <person name="Culley D."/>
            <person name="Daum C."/>
            <person name="Ezra D."/>
            <person name="Gonzalez J."/>
            <person name="Henrissat B."/>
            <person name="Kuo A."/>
            <person name="Liang C."/>
            <person name="Lipzen A."/>
            <person name="Lutzoni F."/>
            <person name="Magnuson J."/>
            <person name="Mondo S."/>
            <person name="Nolan M."/>
            <person name="Ohm R."/>
            <person name="Pangilinan J."/>
            <person name="Park H.-J."/>
            <person name="Ramirez L."/>
            <person name="Alfaro M."/>
            <person name="Sun H."/>
            <person name="Tritt A."/>
            <person name="Yoshinaga Y."/>
            <person name="Zwiers L.-H."/>
            <person name="Turgeon B."/>
            <person name="Goodwin S."/>
            <person name="Spatafora J."/>
            <person name="Crous P."/>
            <person name="Grigoriev I."/>
        </authorList>
    </citation>
    <scope>NUCLEOTIDE SEQUENCE</scope>
    <source>
        <strain evidence="1">CBS 123094</strain>
    </source>
</reference>
<name>A0A6A5WTR0_9PLEO</name>
<dbReference type="AlphaFoldDB" id="A0A6A5WTR0"/>
<sequence length="82" mass="9294">MSLPAVVTCLPLACSLRSQSDSLHDFCSHLARYIYDEYAMPVASGCRMQAVPRRDRQRPGGRIAIWRSCRLTTPEARLLRQS</sequence>
<accession>A0A6A5WTR0</accession>
<dbReference type="EMBL" id="ML977577">
    <property type="protein sequence ID" value="KAF2002475.1"/>
    <property type="molecule type" value="Genomic_DNA"/>
</dbReference>
<organism evidence="1 2">
    <name type="scientific">Amniculicola lignicola CBS 123094</name>
    <dbReference type="NCBI Taxonomy" id="1392246"/>
    <lineage>
        <taxon>Eukaryota</taxon>
        <taxon>Fungi</taxon>
        <taxon>Dikarya</taxon>
        <taxon>Ascomycota</taxon>
        <taxon>Pezizomycotina</taxon>
        <taxon>Dothideomycetes</taxon>
        <taxon>Pleosporomycetidae</taxon>
        <taxon>Pleosporales</taxon>
        <taxon>Amniculicolaceae</taxon>
        <taxon>Amniculicola</taxon>
    </lineage>
</organism>
<evidence type="ECO:0000313" key="1">
    <source>
        <dbReference type="EMBL" id="KAF2002475.1"/>
    </source>
</evidence>
<protein>
    <submittedName>
        <fullName evidence="1">Uncharacterized protein</fullName>
    </submittedName>
</protein>
<keyword evidence="2" id="KW-1185">Reference proteome</keyword>
<dbReference type="Proteomes" id="UP000799779">
    <property type="component" value="Unassembled WGS sequence"/>
</dbReference>
<gene>
    <name evidence="1" type="ORF">P154DRAFT_139509</name>
</gene>